<sequence>MRAKGIALFKGNRTQTHSKKKRDKFLILPVLRCANSAFFGTLLAYEDIKHGLNSKDYSYPELRYSDILRMSKDCEIRQPKGCVWRIEFRDIAVYAEYGLMQAVDVDAAYTLVRVLLVLFPSYRQENDPIGPVVCVSFLLQLIVAKAAADDFLSKGPARSDFTHASDIVSNIVPLLMSEISEQTDQGARGGPVRGEGVKDRLP</sequence>
<keyword evidence="3" id="KW-1185">Reference proteome</keyword>
<gene>
    <name evidence="2" type="ORF">EVAR_18307_1</name>
</gene>
<dbReference type="Proteomes" id="UP000299102">
    <property type="component" value="Unassembled WGS sequence"/>
</dbReference>
<dbReference type="EMBL" id="BGZK01000300">
    <property type="protein sequence ID" value="GBP35182.1"/>
    <property type="molecule type" value="Genomic_DNA"/>
</dbReference>
<protein>
    <submittedName>
        <fullName evidence="2">Uncharacterized protein</fullName>
    </submittedName>
</protein>
<proteinExistence type="predicted"/>
<evidence type="ECO:0000256" key="1">
    <source>
        <dbReference type="SAM" id="MobiDB-lite"/>
    </source>
</evidence>
<name>A0A4C1V9U5_EUMVA</name>
<feature type="region of interest" description="Disordered" evidence="1">
    <location>
        <begin position="182"/>
        <end position="202"/>
    </location>
</feature>
<evidence type="ECO:0000313" key="3">
    <source>
        <dbReference type="Proteomes" id="UP000299102"/>
    </source>
</evidence>
<reference evidence="2 3" key="1">
    <citation type="journal article" date="2019" name="Commun. Biol.">
        <title>The bagworm genome reveals a unique fibroin gene that provides high tensile strength.</title>
        <authorList>
            <person name="Kono N."/>
            <person name="Nakamura H."/>
            <person name="Ohtoshi R."/>
            <person name="Tomita M."/>
            <person name="Numata K."/>
            <person name="Arakawa K."/>
        </authorList>
    </citation>
    <scope>NUCLEOTIDE SEQUENCE [LARGE SCALE GENOMIC DNA]</scope>
</reference>
<comment type="caution">
    <text evidence="2">The sequence shown here is derived from an EMBL/GenBank/DDBJ whole genome shotgun (WGS) entry which is preliminary data.</text>
</comment>
<evidence type="ECO:0000313" key="2">
    <source>
        <dbReference type="EMBL" id="GBP35182.1"/>
    </source>
</evidence>
<organism evidence="2 3">
    <name type="scientific">Eumeta variegata</name>
    <name type="common">Bagworm moth</name>
    <name type="synonym">Eumeta japonica</name>
    <dbReference type="NCBI Taxonomy" id="151549"/>
    <lineage>
        <taxon>Eukaryota</taxon>
        <taxon>Metazoa</taxon>
        <taxon>Ecdysozoa</taxon>
        <taxon>Arthropoda</taxon>
        <taxon>Hexapoda</taxon>
        <taxon>Insecta</taxon>
        <taxon>Pterygota</taxon>
        <taxon>Neoptera</taxon>
        <taxon>Endopterygota</taxon>
        <taxon>Lepidoptera</taxon>
        <taxon>Glossata</taxon>
        <taxon>Ditrysia</taxon>
        <taxon>Tineoidea</taxon>
        <taxon>Psychidae</taxon>
        <taxon>Oiketicinae</taxon>
        <taxon>Eumeta</taxon>
    </lineage>
</organism>
<accession>A0A4C1V9U5</accession>
<dbReference type="AlphaFoldDB" id="A0A4C1V9U5"/>